<evidence type="ECO:0000256" key="5">
    <source>
        <dbReference type="ARBA" id="ARBA00022884"/>
    </source>
</evidence>
<comment type="catalytic activity">
    <reaction evidence="1">
        <text>uridine(955/2504/2580) in 23S rRNA = pseudouridine(955/2504/2580) in 23S rRNA</text>
        <dbReference type="Rhea" id="RHEA:42528"/>
        <dbReference type="Rhea" id="RHEA-COMP:10099"/>
        <dbReference type="Rhea" id="RHEA-COMP:10100"/>
        <dbReference type="ChEBI" id="CHEBI:65314"/>
        <dbReference type="ChEBI" id="CHEBI:65315"/>
        <dbReference type="EC" id="5.4.99.24"/>
    </reaction>
</comment>
<evidence type="ECO:0000256" key="2">
    <source>
        <dbReference type="ARBA" id="ARBA00002876"/>
    </source>
</evidence>
<comment type="similarity">
    <text evidence="3 9">Belongs to the pseudouridine synthase RluA family.</text>
</comment>
<dbReference type="EC" id="5.4.99.-" evidence="9"/>
<evidence type="ECO:0000256" key="1">
    <source>
        <dbReference type="ARBA" id="ARBA00000381"/>
    </source>
</evidence>
<dbReference type="CDD" id="cd02869">
    <property type="entry name" value="PseudoU_synth_RluA_like"/>
    <property type="match status" value="1"/>
</dbReference>
<evidence type="ECO:0000256" key="9">
    <source>
        <dbReference type="RuleBase" id="RU362028"/>
    </source>
</evidence>
<evidence type="ECO:0000256" key="10">
    <source>
        <dbReference type="SAM" id="MobiDB-lite"/>
    </source>
</evidence>
<evidence type="ECO:0000256" key="8">
    <source>
        <dbReference type="PROSITE-ProRule" id="PRU00182"/>
    </source>
</evidence>
<dbReference type="InterPro" id="IPR002942">
    <property type="entry name" value="S4_RNA-bd"/>
</dbReference>
<comment type="function">
    <text evidence="2">Responsible for synthesis of pseudouridine from uracil at positions 955, 2504 and 2580 in 23S ribosomal RNA.</text>
</comment>
<dbReference type="GO" id="GO:0003723">
    <property type="term" value="F:RNA binding"/>
    <property type="evidence" value="ECO:0007669"/>
    <property type="project" value="UniProtKB-KW"/>
</dbReference>
<evidence type="ECO:0000256" key="3">
    <source>
        <dbReference type="ARBA" id="ARBA00010876"/>
    </source>
</evidence>
<gene>
    <name evidence="12" type="ORF">SAMN05216339_101475</name>
</gene>
<dbReference type="NCBIfam" id="TIGR00005">
    <property type="entry name" value="rluA_subfam"/>
    <property type="match status" value="1"/>
</dbReference>
<protein>
    <recommendedName>
        <fullName evidence="9">Pseudouridine synthase</fullName>
        <ecNumber evidence="9">5.4.99.-</ecNumber>
    </recommendedName>
</protein>
<feature type="domain" description="RNA-binding S4" evidence="11">
    <location>
        <begin position="47"/>
        <end position="110"/>
    </location>
</feature>
<evidence type="ECO:0000256" key="6">
    <source>
        <dbReference type="ARBA" id="ARBA00023235"/>
    </source>
</evidence>
<reference evidence="12 13" key="1">
    <citation type="submission" date="2016-10" db="EMBL/GenBank/DDBJ databases">
        <authorList>
            <person name="de Groot N.N."/>
        </authorList>
    </citation>
    <scope>NUCLEOTIDE SEQUENCE [LARGE SCALE GENOMIC DNA]</scope>
    <source>
        <strain evidence="12 13">Nm24</strain>
    </source>
</reference>
<dbReference type="EMBL" id="FPBL01000001">
    <property type="protein sequence ID" value="SFU35202.1"/>
    <property type="molecule type" value="Genomic_DNA"/>
</dbReference>
<dbReference type="InterPro" id="IPR006225">
    <property type="entry name" value="PsdUridine_synth_RluC/D"/>
</dbReference>
<comment type="catalytic activity">
    <reaction evidence="9">
        <text>a uridine in RNA = a pseudouridine in RNA</text>
        <dbReference type="Rhea" id="RHEA:48348"/>
        <dbReference type="Rhea" id="RHEA-COMP:12068"/>
        <dbReference type="Rhea" id="RHEA-COMP:12069"/>
        <dbReference type="ChEBI" id="CHEBI:65314"/>
        <dbReference type="ChEBI" id="CHEBI:65315"/>
    </reaction>
</comment>
<dbReference type="AlphaFoldDB" id="A0A1I7FG76"/>
<dbReference type="GO" id="GO:0000455">
    <property type="term" value="P:enzyme-directed rRNA pseudouridine synthesis"/>
    <property type="evidence" value="ECO:0007669"/>
    <property type="project" value="UniProtKB-ARBA"/>
</dbReference>
<dbReference type="Pfam" id="PF00849">
    <property type="entry name" value="PseudoU_synth_2"/>
    <property type="match status" value="1"/>
</dbReference>
<feature type="region of interest" description="Disordered" evidence="10">
    <location>
        <begin position="1"/>
        <end position="20"/>
    </location>
</feature>
<dbReference type="SUPFAM" id="SSF55120">
    <property type="entry name" value="Pseudouridine synthase"/>
    <property type="match status" value="1"/>
</dbReference>
<dbReference type="GO" id="GO:0160141">
    <property type="term" value="F:23S rRNA pseudouridine(955/2504/2580) synthase activity"/>
    <property type="evidence" value="ECO:0007669"/>
    <property type="project" value="UniProtKB-EC"/>
</dbReference>
<sequence length="354" mass="40523">MVKKQIYRNSGLKSIGKSRAPGKEKIMPGIISEHAVVKQVDETAEGQRIDNFLVKALKDIPRRHIYQLLRSGQVRVNSKRINASYRLLLNDKVRIPPVLKLAKPISRQAPYRAEQFDALYQDDHLLVINKPAGTAVHGGSGISYGVIEQLRKQHPDWKFLELVHRLDRETSGVLLLARKRQALLELHKQIREGTVRKHYLTLVRGEWKNSLQNIRLPLLKYLTAEGERRVAIATGRNDHDKVQQAHTLFALQKTWEAFSLLDAELKTGRTHQIRVHLAHLGFPIAGDDKYGDFGLNRQLQKDDGSGLVLRRMFLHASVFICTHPVTGELLRLEAPLPDELRMFLRNLDPYFKIP</sequence>
<dbReference type="InterPro" id="IPR050188">
    <property type="entry name" value="RluA_PseudoU_synthase"/>
</dbReference>
<dbReference type="Pfam" id="PF01479">
    <property type="entry name" value="S4"/>
    <property type="match status" value="1"/>
</dbReference>
<dbReference type="Proteomes" id="UP000183926">
    <property type="component" value="Unassembled WGS sequence"/>
</dbReference>
<keyword evidence="5 8" id="KW-0694">RNA-binding</keyword>
<dbReference type="PROSITE" id="PS50889">
    <property type="entry name" value="S4"/>
    <property type="match status" value="1"/>
</dbReference>
<feature type="active site" evidence="7">
    <location>
        <position position="167"/>
    </location>
</feature>
<proteinExistence type="inferred from homology"/>
<dbReference type="Gene3D" id="3.10.290.10">
    <property type="entry name" value="RNA-binding S4 domain"/>
    <property type="match status" value="1"/>
</dbReference>
<dbReference type="InterPro" id="IPR006224">
    <property type="entry name" value="PsdUridine_synth_RluA-like_CS"/>
</dbReference>
<dbReference type="Gene3D" id="3.30.2350.10">
    <property type="entry name" value="Pseudouridine synthase"/>
    <property type="match status" value="1"/>
</dbReference>
<dbReference type="InterPro" id="IPR006145">
    <property type="entry name" value="PsdUridine_synth_RsuA/RluA"/>
</dbReference>
<dbReference type="SUPFAM" id="SSF55174">
    <property type="entry name" value="Alpha-L RNA-binding motif"/>
    <property type="match status" value="1"/>
</dbReference>
<evidence type="ECO:0000313" key="12">
    <source>
        <dbReference type="EMBL" id="SFU35202.1"/>
    </source>
</evidence>
<dbReference type="OrthoDB" id="9785808at2"/>
<dbReference type="PANTHER" id="PTHR21600">
    <property type="entry name" value="MITOCHONDRIAL RNA PSEUDOURIDINE SYNTHASE"/>
    <property type="match status" value="1"/>
</dbReference>
<accession>A0A1I7FG76</accession>
<dbReference type="InterPro" id="IPR036986">
    <property type="entry name" value="S4_RNA-bd_sf"/>
</dbReference>
<dbReference type="CDD" id="cd00165">
    <property type="entry name" value="S4"/>
    <property type="match status" value="1"/>
</dbReference>
<evidence type="ECO:0000256" key="4">
    <source>
        <dbReference type="ARBA" id="ARBA00022552"/>
    </source>
</evidence>
<organism evidence="12 13">
    <name type="scientific">Nitrosomonas eutropha</name>
    <dbReference type="NCBI Taxonomy" id="916"/>
    <lineage>
        <taxon>Bacteria</taxon>
        <taxon>Pseudomonadati</taxon>
        <taxon>Pseudomonadota</taxon>
        <taxon>Betaproteobacteria</taxon>
        <taxon>Nitrosomonadales</taxon>
        <taxon>Nitrosomonadaceae</taxon>
        <taxon>Nitrosomonas</taxon>
    </lineage>
</organism>
<evidence type="ECO:0000313" key="13">
    <source>
        <dbReference type="Proteomes" id="UP000183926"/>
    </source>
</evidence>
<name>A0A1I7FG76_9PROT</name>
<keyword evidence="4" id="KW-0698">rRNA processing</keyword>
<evidence type="ECO:0000256" key="7">
    <source>
        <dbReference type="PIRSR" id="PIRSR606225-1"/>
    </source>
</evidence>
<keyword evidence="6 9" id="KW-0413">Isomerase</keyword>
<dbReference type="InterPro" id="IPR020103">
    <property type="entry name" value="PsdUridine_synth_cat_dom_sf"/>
</dbReference>
<dbReference type="PROSITE" id="PS01129">
    <property type="entry name" value="PSI_RLU"/>
    <property type="match status" value="1"/>
</dbReference>
<evidence type="ECO:0000259" key="11">
    <source>
        <dbReference type="SMART" id="SM00363"/>
    </source>
</evidence>
<dbReference type="SMART" id="SM00363">
    <property type="entry name" value="S4"/>
    <property type="match status" value="1"/>
</dbReference>
<dbReference type="PANTHER" id="PTHR21600:SF92">
    <property type="entry name" value="RIBOSOMAL LARGE SUBUNIT PSEUDOURIDINE SYNTHASE C"/>
    <property type="match status" value="1"/>
</dbReference>